<reference evidence="3" key="1">
    <citation type="submission" date="2014-03" db="EMBL/GenBank/DDBJ databases">
        <authorList>
            <person name="Genoscope - CEA"/>
        </authorList>
    </citation>
    <scope>NUCLEOTIDE SEQUENCE [LARGE SCALE GENOMIC DNA]</scope>
    <source>
        <strain evidence="3">CF27</strain>
    </source>
</reference>
<evidence type="ECO:0000313" key="5">
    <source>
        <dbReference type="Proteomes" id="UP000193925"/>
    </source>
</evidence>
<evidence type="ECO:0000313" key="4">
    <source>
        <dbReference type="EMBL" id="SMH67332.1"/>
    </source>
</evidence>
<gene>
    <name evidence="4" type="ORF">AFERRI_50533</name>
    <name evidence="3" type="ORF">AFERRI_590002</name>
</gene>
<feature type="domain" description="Enoyl-CoA hydratase/isomerase" evidence="2">
    <location>
        <begin position="2"/>
        <end position="91"/>
    </location>
</feature>
<dbReference type="EMBL" id="CCCS020000055">
    <property type="protein sequence ID" value="CDQ11728.1"/>
    <property type="molecule type" value="Genomic_DNA"/>
</dbReference>
<sequence>MAILTLNRPDKLNALSNELIAGIMNALNSIELDSSVRVVVITGAGRAFSAGADIAAFHKHMQAGPADAIMHFMRPGHQMTRRVESYPKPIILKKAVTVRPEQESPHLLTTVIG</sequence>
<dbReference type="PANTHER" id="PTHR43802:SF1">
    <property type="entry name" value="IP11341P-RELATED"/>
    <property type="match status" value="1"/>
</dbReference>
<evidence type="ECO:0000256" key="1">
    <source>
        <dbReference type="ARBA" id="ARBA00005254"/>
    </source>
</evidence>
<reference evidence="4 5" key="3">
    <citation type="submission" date="2017-03" db="EMBL/GenBank/DDBJ databases">
        <authorList>
            <person name="Regsiter A."/>
            <person name="William W."/>
        </authorList>
    </citation>
    <scope>NUCLEOTIDE SEQUENCE [LARGE SCALE GENOMIC DNA]</scope>
    <source>
        <strain evidence="4">PRJEB5721</strain>
    </source>
</reference>
<reference evidence="3" key="2">
    <citation type="submission" date="2014-07" db="EMBL/GenBank/DDBJ databases">
        <title>Initial genome analysis of the psychrotolerant acidophile Acidithiobacillus ferrivorans CF27: insights into iron and sulfur oxidation pathways and into biofilm formation.</title>
        <authorList>
            <person name="Talla E."/>
            <person name="Hedrich S."/>
            <person name="Mangenot S."/>
            <person name="Ji B."/>
            <person name="Johnson D.B."/>
            <person name="Barbe V."/>
            <person name="Bonnefoy V."/>
        </authorList>
    </citation>
    <scope>NUCLEOTIDE SEQUENCE [LARGE SCALE GENOMIC DNA]</scope>
    <source>
        <strain evidence="3">CF27</strain>
    </source>
</reference>
<dbReference type="EMBL" id="LT841305">
    <property type="protein sequence ID" value="SMH67332.1"/>
    <property type="molecule type" value="Genomic_DNA"/>
</dbReference>
<dbReference type="SUPFAM" id="SSF52096">
    <property type="entry name" value="ClpP/crotonase"/>
    <property type="match status" value="1"/>
</dbReference>
<evidence type="ECO:0000259" key="2">
    <source>
        <dbReference type="Pfam" id="PF16113"/>
    </source>
</evidence>
<dbReference type="CDD" id="cd06558">
    <property type="entry name" value="crotonase-like"/>
    <property type="match status" value="1"/>
</dbReference>
<dbReference type="AlphaFoldDB" id="A0A060UYD5"/>
<protein>
    <submittedName>
        <fullName evidence="3 4">3-hydroxybutyryl-CoA dehydratase</fullName>
    </submittedName>
</protein>
<name>A0A060UYD5_9PROT</name>
<comment type="similarity">
    <text evidence="1">Belongs to the enoyl-CoA hydratase/isomerase family.</text>
</comment>
<evidence type="ECO:0000313" key="3">
    <source>
        <dbReference type="EMBL" id="CDQ11728.1"/>
    </source>
</evidence>
<dbReference type="PANTHER" id="PTHR43802">
    <property type="entry name" value="ENOYL-COA HYDRATASE"/>
    <property type="match status" value="1"/>
</dbReference>
<dbReference type="InterPro" id="IPR045004">
    <property type="entry name" value="ECH_dom"/>
</dbReference>
<proteinExistence type="inferred from homology"/>
<dbReference type="Gene3D" id="3.90.226.10">
    <property type="entry name" value="2-enoyl-CoA Hydratase, Chain A, domain 1"/>
    <property type="match status" value="1"/>
</dbReference>
<accession>A0A060UYD5</accession>
<keyword evidence="5" id="KW-1185">Reference proteome</keyword>
<organism evidence="3">
    <name type="scientific">Acidithiobacillus ferrivorans</name>
    <dbReference type="NCBI Taxonomy" id="160808"/>
    <lineage>
        <taxon>Bacteria</taxon>
        <taxon>Pseudomonadati</taxon>
        <taxon>Pseudomonadota</taxon>
        <taxon>Acidithiobacillia</taxon>
        <taxon>Acidithiobacillales</taxon>
        <taxon>Acidithiobacillaceae</taxon>
        <taxon>Acidithiobacillus</taxon>
    </lineage>
</organism>
<dbReference type="InterPro" id="IPR029045">
    <property type="entry name" value="ClpP/crotonase-like_dom_sf"/>
</dbReference>
<dbReference type="Proteomes" id="UP000193925">
    <property type="component" value="Chromosome AFERRI"/>
</dbReference>
<dbReference type="Pfam" id="PF16113">
    <property type="entry name" value="ECH_2"/>
    <property type="match status" value="1"/>
</dbReference>